<protein>
    <recommendedName>
        <fullName evidence="3">Alpha/beta hydrolase</fullName>
    </recommendedName>
</protein>
<comment type="caution">
    <text evidence="1">The sequence shown here is derived from an EMBL/GenBank/DDBJ whole genome shotgun (WGS) entry which is preliminary data.</text>
</comment>
<name>A0A918F5N3_9ACTN</name>
<dbReference type="InterPro" id="IPR029058">
    <property type="entry name" value="AB_hydrolase_fold"/>
</dbReference>
<evidence type="ECO:0000313" key="2">
    <source>
        <dbReference type="Proteomes" id="UP000658320"/>
    </source>
</evidence>
<proteinExistence type="predicted"/>
<reference evidence="1" key="1">
    <citation type="journal article" date="2014" name="Int. J. Syst. Evol. Microbiol.">
        <title>Complete genome sequence of Corynebacterium casei LMG S-19264T (=DSM 44701T), isolated from a smear-ripened cheese.</title>
        <authorList>
            <consortium name="US DOE Joint Genome Institute (JGI-PGF)"/>
            <person name="Walter F."/>
            <person name="Albersmeier A."/>
            <person name="Kalinowski J."/>
            <person name="Ruckert C."/>
        </authorList>
    </citation>
    <scope>NUCLEOTIDE SEQUENCE</scope>
    <source>
        <strain evidence="1">JCM 4346</strain>
    </source>
</reference>
<gene>
    <name evidence="1" type="ORF">GCM10010251_27940</name>
</gene>
<keyword evidence="2" id="KW-1185">Reference proteome</keyword>
<dbReference type="EMBL" id="BMSX01000005">
    <property type="protein sequence ID" value="GGR10427.1"/>
    <property type="molecule type" value="Genomic_DNA"/>
</dbReference>
<dbReference type="AlphaFoldDB" id="A0A918F5N3"/>
<organism evidence="1 2">
    <name type="scientific">Streptomyces aurantiogriseus</name>
    <dbReference type="NCBI Taxonomy" id="66870"/>
    <lineage>
        <taxon>Bacteria</taxon>
        <taxon>Bacillati</taxon>
        <taxon>Actinomycetota</taxon>
        <taxon>Actinomycetes</taxon>
        <taxon>Kitasatosporales</taxon>
        <taxon>Streptomycetaceae</taxon>
        <taxon>Streptomyces</taxon>
    </lineage>
</organism>
<accession>A0A918F5N3</accession>
<dbReference type="Gene3D" id="3.40.50.1820">
    <property type="entry name" value="alpha/beta hydrolase"/>
    <property type="match status" value="1"/>
</dbReference>
<evidence type="ECO:0000313" key="1">
    <source>
        <dbReference type="EMBL" id="GGR10427.1"/>
    </source>
</evidence>
<dbReference type="SUPFAM" id="SSF53474">
    <property type="entry name" value="alpha/beta-Hydrolases"/>
    <property type="match status" value="1"/>
</dbReference>
<sequence>MTDHGDLMTKFLSLPFPRVFLYGEQNSSLSYLTKLAANGVELAEIPHSGHWPMYSNPVAMWERIADFHARTRR</sequence>
<reference evidence="1" key="2">
    <citation type="submission" date="2020-09" db="EMBL/GenBank/DDBJ databases">
        <authorList>
            <person name="Sun Q."/>
            <person name="Ohkuma M."/>
        </authorList>
    </citation>
    <scope>NUCLEOTIDE SEQUENCE</scope>
    <source>
        <strain evidence="1">JCM 4346</strain>
    </source>
</reference>
<dbReference type="Proteomes" id="UP000658320">
    <property type="component" value="Unassembled WGS sequence"/>
</dbReference>
<evidence type="ECO:0008006" key="3">
    <source>
        <dbReference type="Google" id="ProtNLM"/>
    </source>
</evidence>